<dbReference type="Proteomes" id="UP001300012">
    <property type="component" value="Unassembled WGS sequence"/>
</dbReference>
<accession>A0ABT1YD77</accession>
<keyword evidence="2" id="KW-1185">Reference proteome</keyword>
<dbReference type="RefSeq" id="WP_258212749.1">
    <property type="nucleotide sequence ID" value="NZ_JANQBD010000004.1"/>
</dbReference>
<organism evidence="1 2">
    <name type="scientific">Paenibacillus radicis</name>
    <name type="common">ex Xue et al. 2023</name>
    <dbReference type="NCBI Taxonomy" id="2972489"/>
    <lineage>
        <taxon>Bacteria</taxon>
        <taxon>Bacillati</taxon>
        <taxon>Bacillota</taxon>
        <taxon>Bacilli</taxon>
        <taxon>Bacillales</taxon>
        <taxon>Paenibacillaceae</taxon>
        <taxon>Paenibacillus</taxon>
    </lineage>
</organism>
<gene>
    <name evidence="1" type="ORF">NV381_08075</name>
</gene>
<dbReference type="EMBL" id="JANQBD010000004">
    <property type="protein sequence ID" value="MCR8631156.1"/>
    <property type="molecule type" value="Genomic_DNA"/>
</dbReference>
<comment type="caution">
    <text evidence="1">The sequence shown here is derived from an EMBL/GenBank/DDBJ whole genome shotgun (WGS) entry which is preliminary data.</text>
</comment>
<protein>
    <submittedName>
        <fullName evidence="1">Uncharacterized protein</fullName>
    </submittedName>
</protein>
<evidence type="ECO:0000313" key="1">
    <source>
        <dbReference type="EMBL" id="MCR8631156.1"/>
    </source>
</evidence>
<reference evidence="1 2" key="1">
    <citation type="submission" date="2022-08" db="EMBL/GenBank/DDBJ databases">
        <title>Paenibacillus endoradicis sp. nov., Paenibacillus radicibacter sp. nov and Paenibacillus pararadicis sp. nov., three cold-adapted plant growth-promoting bacteria isolated from root of Larix gmelinii in Great Khingan.</title>
        <authorList>
            <person name="Xue H."/>
        </authorList>
    </citation>
    <scope>NUCLEOTIDE SEQUENCE [LARGE SCALE GENOMIC DNA]</scope>
    <source>
        <strain evidence="1 2">N5-1-1-5</strain>
    </source>
</reference>
<evidence type="ECO:0000313" key="2">
    <source>
        <dbReference type="Proteomes" id="UP001300012"/>
    </source>
</evidence>
<sequence length="69" mass="7645">MKQLQIVKLDAFYALRLQNVGELEVGGDVIMLAAEAGQADTHLFDIPSMPNEQAAKEWALRALQAYREG</sequence>
<name>A0ABT1YD77_9BACL</name>
<proteinExistence type="predicted"/>